<dbReference type="Proteomes" id="UP000046392">
    <property type="component" value="Unplaced"/>
</dbReference>
<evidence type="ECO:0000256" key="1">
    <source>
        <dbReference type="SAM" id="Phobius"/>
    </source>
</evidence>
<dbReference type="InterPro" id="IPR003377">
    <property type="entry name" value="Cornichon"/>
</dbReference>
<evidence type="ECO:0000313" key="2">
    <source>
        <dbReference type="Proteomes" id="UP000046392"/>
    </source>
</evidence>
<reference evidence="3" key="1">
    <citation type="submission" date="2017-02" db="UniProtKB">
        <authorList>
            <consortium name="WormBaseParasite"/>
        </authorList>
    </citation>
    <scope>IDENTIFICATION</scope>
</reference>
<feature type="transmembrane region" description="Helical" evidence="1">
    <location>
        <begin position="48"/>
        <end position="66"/>
    </location>
</feature>
<dbReference type="SMART" id="SM01398">
    <property type="entry name" value="Cornichon"/>
    <property type="match status" value="1"/>
</dbReference>
<feature type="transmembrane region" description="Helical" evidence="1">
    <location>
        <begin position="72"/>
        <end position="87"/>
    </location>
</feature>
<dbReference type="WBParaSite" id="SPAL_0001153600.1">
    <property type="protein sequence ID" value="SPAL_0001153600.1"/>
    <property type="gene ID" value="SPAL_0001153600"/>
</dbReference>
<feature type="transmembrane region" description="Helical" evidence="1">
    <location>
        <begin position="12"/>
        <end position="36"/>
    </location>
</feature>
<name>A0A0N5C0K8_STREA</name>
<keyword evidence="1" id="KW-1133">Transmembrane helix</keyword>
<keyword evidence="1" id="KW-0472">Membrane</keyword>
<feature type="transmembrane region" description="Helical" evidence="1">
    <location>
        <begin position="117"/>
        <end position="136"/>
    </location>
</feature>
<dbReference type="GO" id="GO:0016192">
    <property type="term" value="P:vesicle-mediated transport"/>
    <property type="evidence" value="ECO:0007669"/>
    <property type="project" value="InterPro"/>
</dbReference>
<accession>A0A0N5C0K8</accession>
<keyword evidence="2" id="KW-1185">Reference proteome</keyword>
<dbReference type="AlphaFoldDB" id="A0A0N5C0K8"/>
<proteinExistence type="predicted"/>
<dbReference type="STRING" id="174720.A0A0N5C0K8"/>
<organism evidence="2 3">
    <name type="scientific">Strongyloides papillosus</name>
    <name type="common">Intestinal threadworm</name>
    <dbReference type="NCBI Taxonomy" id="174720"/>
    <lineage>
        <taxon>Eukaryota</taxon>
        <taxon>Metazoa</taxon>
        <taxon>Ecdysozoa</taxon>
        <taxon>Nematoda</taxon>
        <taxon>Chromadorea</taxon>
        <taxon>Rhabditida</taxon>
        <taxon>Tylenchina</taxon>
        <taxon>Panagrolaimomorpha</taxon>
        <taxon>Strongyloidoidea</taxon>
        <taxon>Strongyloididae</taxon>
        <taxon>Strongyloides</taxon>
    </lineage>
</organism>
<evidence type="ECO:0000313" key="3">
    <source>
        <dbReference type="WBParaSite" id="SPAL_0001153600.1"/>
    </source>
</evidence>
<keyword evidence="1" id="KW-0812">Transmembrane</keyword>
<dbReference type="Pfam" id="PF03311">
    <property type="entry name" value="Cornichon"/>
    <property type="match status" value="1"/>
</dbReference>
<protein>
    <submittedName>
        <fullName evidence="3">Battenin</fullName>
    </submittedName>
</protein>
<sequence>MFFNVLNSSLTVMQVAYCFGSCLASVISVIIAYDLHKSTNNPLVASTLLNKINIPVILGNFPLLLITLIKRQYLPLIFLIPITLWHIRKIQKRPSRNICQIYDSTTIVRKNENKKNILELIFKGGYYSMLMILYTYEFFSPTDKH</sequence>